<feature type="compositionally biased region" description="Basic and acidic residues" evidence="1">
    <location>
        <begin position="1"/>
        <end position="18"/>
    </location>
</feature>
<name>A0A3L6LF04_9TRYP</name>
<comment type="caution">
    <text evidence="2">The sequence shown here is derived from an EMBL/GenBank/DDBJ whole genome shotgun (WGS) entry which is preliminary data.</text>
</comment>
<protein>
    <submittedName>
        <fullName evidence="2">Uncharacterized protein</fullName>
    </submittedName>
</protein>
<evidence type="ECO:0000256" key="1">
    <source>
        <dbReference type="SAM" id="MobiDB-lite"/>
    </source>
</evidence>
<dbReference type="EMBL" id="QSBY01000003">
    <property type="protein sequence ID" value="RHW73947.1"/>
    <property type="molecule type" value="Genomic_DNA"/>
</dbReference>
<dbReference type="AlphaFoldDB" id="A0A3L6LF04"/>
<proteinExistence type="predicted"/>
<accession>A0A3L6LF04</accession>
<feature type="region of interest" description="Disordered" evidence="1">
    <location>
        <begin position="1"/>
        <end position="21"/>
    </location>
</feature>
<reference evidence="2" key="1">
    <citation type="submission" date="2018-09" db="EMBL/GenBank/DDBJ databases">
        <title>whole genome sequence of T. equiperdum IVM-t1 strain.</title>
        <authorList>
            <person name="Suganuma K."/>
        </authorList>
    </citation>
    <scope>NUCLEOTIDE SEQUENCE [LARGE SCALE GENOMIC DNA]</scope>
    <source>
        <strain evidence="2">IVM-t1</strain>
    </source>
</reference>
<gene>
    <name evidence="2" type="ORF">DPX39_030056500</name>
</gene>
<organism evidence="2">
    <name type="scientific">Trypanosoma brucei equiperdum</name>
    <dbReference type="NCBI Taxonomy" id="630700"/>
    <lineage>
        <taxon>Eukaryota</taxon>
        <taxon>Discoba</taxon>
        <taxon>Euglenozoa</taxon>
        <taxon>Kinetoplastea</taxon>
        <taxon>Metakinetoplastina</taxon>
        <taxon>Trypanosomatida</taxon>
        <taxon>Trypanosomatidae</taxon>
        <taxon>Trypanosoma</taxon>
    </lineage>
</organism>
<dbReference type="Proteomes" id="UP000266743">
    <property type="component" value="Chromosome 3"/>
</dbReference>
<sequence length="98" mass="11138">MFTHVEDHTDASQHPENRRFRRFSFSPGQSVTVRLPQFLRRDARKHLISPALEDAPDSDIAMRCVQHSAMGVCSLNELVRALPQFTDNSDKCTVSLNV</sequence>
<evidence type="ECO:0000313" key="2">
    <source>
        <dbReference type="EMBL" id="RHW73947.1"/>
    </source>
</evidence>